<comment type="caution">
    <text evidence="1">The sequence shown here is derived from an EMBL/GenBank/DDBJ whole genome shotgun (WGS) entry which is preliminary data.</text>
</comment>
<name>A0A7J7GE74_CAMSI</name>
<reference evidence="1 2" key="2">
    <citation type="submission" date="2020-07" db="EMBL/GenBank/DDBJ databases">
        <title>Genome assembly of wild tea tree DASZ reveals pedigree and selection history of tea varieties.</title>
        <authorList>
            <person name="Zhang W."/>
        </authorList>
    </citation>
    <scope>NUCLEOTIDE SEQUENCE [LARGE SCALE GENOMIC DNA]</scope>
    <source>
        <strain evidence="2">cv. G240</strain>
        <tissue evidence="1">Leaf</tissue>
    </source>
</reference>
<keyword evidence="2" id="KW-1185">Reference proteome</keyword>
<organism evidence="1 2">
    <name type="scientific">Camellia sinensis</name>
    <name type="common">Tea plant</name>
    <name type="synonym">Thea sinensis</name>
    <dbReference type="NCBI Taxonomy" id="4442"/>
    <lineage>
        <taxon>Eukaryota</taxon>
        <taxon>Viridiplantae</taxon>
        <taxon>Streptophyta</taxon>
        <taxon>Embryophyta</taxon>
        <taxon>Tracheophyta</taxon>
        <taxon>Spermatophyta</taxon>
        <taxon>Magnoliopsida</taxon>
        <taxon>eudicotyledons</taxon>
        <taxon>Gunneridae</taxon>
        <taxon>Pentapetalae</taxon>
        <taxon>asterids</taxon>
        <taxon>Ericales</taxon>
        <taxon>Theaceae</taxon>
        <taxon>Camellia</taxon>
    </lineage>
</organism>
<evidence type="ECO:0000313" key="2">
    <source>
        <dbReference type="Proteomes" id="UP000593564"/>
    </source>
</evidence>
<sequence length="57" mass="6557">MWLSSSHGGMSTEISINLDHVYFQHFLLPKIHGGDEKIFDVHKESLCRCQGRTYCGF</sequence>
<dbReference type="AlphaFoldDB" id="A0A7J7GE74"/>
<gene>
    <name evidence="1" type="ORF">HYC85_022894</name>
</gene>
<dbReference type="Proteomes" id="UP000593564">
    <property type="component" value="Unassembled WGS sequence"/>
</dbReference>
<accession>A0A7J7GE74</accession>
<dbReference type="EMBL" id="JACBKZ010000011">
    <property type="protein sequence ID" value="KAF5938635.1"/>
    <property type="molecule type" value="Genomic_DNA"/>
</dbReference>
<evidence type="ECO:0000313" key="1">
    <source>
        <dbReference type="EMBL" id="KAF5938635.1"/>
    </source>
</evidence>
<reference evidence="2" key="1">
    <citation type="journal article" date="2020" name="Nat. Commun.">
        <title>Genome assembly of wild tea tree DASZ reveals pedigree and selection history of tea varieties.</title>
        <authorList>
            <person name="Zhang W."/>
            <person name="Zhang Y."/>
            <person name="Qiu H."/>
            <person name="Guo Y."/>
            <person name="Wan H."/>
            <person name="Zhang X."/>
            <person name="Scossa F."/>
            <person name="Alseekh S."/>
            <person name="Zhang Q."/>
            <person name="Wang P."/>
            <person name="Xu L."/>
            <person name="Schmidt M.H."/>
            <person name="Jia X."/>
            <person name="Li D."/>
            <person name="Zhu A."/>
            <person name="Guo F."/>
            <person name="Chen W."/>
            <person name="Ni D."/>
            <person name="Usadel B."/>
            <person name="Fernie A.R."/>
            <person name="Wen W."/>
        </authorList>
    </citation>
    <scope>NUCLEOTIDE SEQUENCE [LARGE SCALE GENOMIC DNA]</scope>
    <source>
        <strain evidence="2">cv. G240</strain>
    </source>
</reference>
<proteinExistence type="predicted"/>
<protein>
    <submittedName>
        <fullName evidence="1">Uncharacterized protein</fullName>
    </submittedName>
</protein>